<feature type="transmembrane region" description="Helical" evidence="7">
    <location>
        <begin position="209"/>
        <end position="230"/>
    </location>
</feature>
<organism evidence="10 11">
    <name type="scientific">Kordia periserrulae</name>
    <dbReference type="NCBI Taxonomy" id="701523"/>
    <lineage>
        <taxon>Bacteria</taxon>
        <taxon>Pseudomonadati</taxon>
        <taxon>Bacteroidota</taxon>
        <taxon>Flavobacteriia</taxon>
        <taxon>Flavobacteriales</taxon>
        <taxon>Flavobacteriaceae</taxon>
        <taxon>Kordia</taxon>
    </lineage>
</organism>
<evidence type="ECO:0000256" key="5">
    <source>
        <dbReference type="ARBA" id="ARBA00023004"/>
    </source>
</evidence>
<evidence type="ECO:0000259" key="9">
    <source>
        <dbReference type="PROSITE" id="PS51007"/>
    </source>
</evidence>
<feature type="chain" id="PRO_5015440153" evidence="8">
    <location>
        <begin position="31"/>
        <end position="433"/>
    </location>
</feature>
<feature type="domain" description="Cytochrome c" evidence="9">
    <location>
        <begin position="34"/>
        <end position="132"/>
    </location>
</feature>
<keyword evidence="11" id="KW-1185">Reference proteome</keyword>
<dbReference type="SUPFAM" id="SSF48695">
    <property type="entry name" value="Multiheme cytochromes"/>
    <property type="match status" value="1"/>
</dbReference>
<dbReference type="AlphaFoldDB" id="A0A2T6C6B4"/>
<name>A0A2T6C6B4_9FLAO</name>
<dbReference type="InterPro" id="IPR009056">
    <property type="entry name" value="Cyt_c-like_dom"/>
</dbReference>
<keyword evidence="2 6" id="KW-0349">Heme</keyword>
<keyword evidence="3 6" id="KW-0479">Metal-binding</keyword>
<dbReference type="PANTHER" id="PTHR39425:SF1">
    <property type="entry name" value="CYTOCHROME C7-LIKE DOMAIN-CONTAINING PROTEIN"/>
    <property type="match status" value="1"/>
</dbReference>
<evidence type="ECO:0000313" key="11">
    <source>
        <dbReference type="Proteomes" id="UP000244090"/>
    </source>
</evidence>
<accession>A0A2T6C6B4</accession>
<comment type="caution">
    <text evidence="10">The sequence shown here is derived from an EMBL/GenBank/DDBJ whole genome shotgun (WGS) entry which is preliminary data.</text>
</comment>
<keyword evidence="4" id="KW-0249">Electron transport</keyword>
<dbReference type="Proteomes" id="UP000244090">
    <property type="component" value="Unassembled WGS sequence"/>
</dbReference>
<dbReference type="Gene3D" id="1.10.760.10">
    <property type="entry name" value="Cytochrome c-like domain"/>
    <property type="match status" value="1"/>
</dbReference>
<protein>
    <submittedName>
        <fullName evidence="10">Quinol:cytochrome c oxidoreductase pentaheme cytochrome subunit</fullName>
    </submittedName>
</protein>
<dbReference type="Pfam" id="PF00034">
    <property type="entry name" value="Cytochrom_C"/>
    <property type="match status" value="1"/>
</dbReference>
<evidence type="ECO:0000256" key="4">
    <source>
        <dbReference type="ARBA" id="ARBA00022982"/>
    </source>
</evidence>
<dbReference type="GO" id="GO:0046872">
    <property type="term" value="F:metal ion binding"/>
    <property type="evidence" value="ECO:0007669"/>
    <property type="project" value="UniProtKB-KW"/>
</dbReference>
<evidence type="ECO:0000313" key="10">
    <source>
        <dbReference type="EMBL" id="PTX63858.1"/>
    </source>
</evidence>
<feature type="signal peptide" evidence="8">
    <location>
        <begin position="1"/>
        <end position="30"/>
    </location>
</feature>
<sequence>MKKVNRRNSISRILGTALALMLAFSTVAFAQDEAAIKAGEASFKANCAACHKLDAMSTGPMLRNIEARLDEEQGLGREWLYKWIKNSSALIKSGDRYAVEVYEKYNKRQMTAFPTLSNEDIDNILAYTAQEKAPIVVDNGDGGKSQVVESGFSTEIVLTALIVLFGLLALGLFLVNKTLRKFAIANGTVSLEEEVSKTSIWKAFVQNQFLVIVATIFFMLGAAYFAYGYFMQIGIDQGYQPIQPIHYSHRIHAGDNKIECKYCHSSARVSKHSGIPSLNVCMNCHKNIAQVAEEVQQEGITKYGVDYNKEIQKLYDAVGWDPTQQDYVNEQKPVKWIRIHNLPDFVYFNHSQHVSVAGVECQTCHGEIESMEIVEQHSPLTMGWCINCHRETDVNFRGNAYYEKIHEQLKEKYGVESFKAAEMGALECGKCHY</sequence>
<keyword evidence="8" id="KW-0732">Signal</keyword>
<proteinExistence type="predicted"/>
<evidence type="ECO:0000256" key="1">
    <source>
        <dbReference type="ARBA" id="ARBA00022448"/>
    </source>
</evidence>
<keyword evidence="1" id="KW-0813">Transport</keyword>
<gene>
    <name evidence="10" type="ORF">C8N46_101466</name>
</gene>
<reference evidence="10 11" key="1">
    <citation type="submission" date="2018-04" db="EMBL/GenBank/DDBJ databases">
        <title>Genomic Encyclopedia of Archaeal and Bacterial Type Strains, Phase II (KMG-II): from individual species to whole genera.</title>
        <authorList>
            <person name="Goeker M."/>
        </authorList>
    </citation>
    <scope>NUCLEOTIDE SEQUENCE [LARGE SCALE GENOMIC DNA]</scope>
    <source>
        <strain evidence="10 11">DSM 25731</strain>
    </source>
</reference>
<dbReference type="GO" id="GO:0020037">
    <property type="term" value="F:heme binding"/>
    <property type="evidence" value="ECO:0007669"/>
    <property type="project" value="InterPro"/>
</dbReference>
<evidence type="ECO:0000256" key="2">
    <source>
        <dbReference type="ARBA" id="ARBA00022617"/>
    </source>
</evidence>
<keyword evidence="5 6" id="KW-0408">Iron</keyword>
<dbReference type="InterPro" id="IPR036280">
    <property type="entry name" value="Multihaem_cyt_sf"/>
</dbReference>
<keyword evidence="7" id="KW-0812">Transmembrane</keyword>
<evidence type="ECO:0000256" key="3">
    <source>
        <dbReference type="ARBA" id="ARBA00022723"/>
    </source>
</evidence>
<dbReference type="Pfam" id="PF02085">
    <property type="entry name" value="Cytochrom_CIII"/>
    <property type="match status" value="1"/>
</dbReference>
<dbReference type="PANTHER" id="PTHR39425">
    <property type="entry name" value="LIPOPROTEIN CYTOCHROME C"/>
    <property type="match status" value="1"/>
</dbReference>
<dbReference type="CDD" id="cd08168">
    <property type="entry name" value="Cytochrom_C3"/>
    <property type="match status" value="1"/>
</dbReference>
<dbReference type="SUPFAM" id="SSF46626">
    <property type="entry name" value="Cytochrome c"/>
    <property type="match status" value="1"/>
</dbReference>
<dbReference type="GO" id="GO:0009055">
    <property type="term" value="F:electron transfer activity"/>
    <property type="evidence" value="ECO:0007669"/>
    <property type="project" value="InterPro"/>
</dbReference>
<evidence type="ECO:0000256" key="8">
    <source>
        <dbReference type="SAM" id="SignalP"/>
    </source>
</evidence>
<dbReference type="RefSeq" id="WP_108113225.1">
    <property type="nucleotide sequence ID" value="NZ_QBKT01000001.1"/>
</dbReference>
<dbReference type="OrthoDB" id="9782196at2"/>
<evidence type="ECO:0000256" key="6">
    <source>
        <dbReference type="PROSITE-ProRule" id="PRU00433"/>
    </source>
</evidence>
<feature type="transmembrane region" description="Helical" evidence="7">
    <location>
        <begin position="156"/>
        <end position="175"/>
    </location>
</feature>
<keyword evidence="7" id="KW-1133">Transmembrane helix</keyword>
<keyword evidence="7" id="KW-0472">Membrane</keyword>
<dbReference type="Gene3D" id="3.90.10.10">
    <property type="entry name" value="Cytochrome C3"/>
    <property type="match status" value="2"/>
</dbReference>
<dbReference type="InterPro" id="IPR020942">
    <property type="entry name" value="Cyt_c_III_dom"/>
</dbReference>
<dbReference type="PROSITE" id="PS51007">
    <property type="entry name" value="CYTC"/>
    <property type="match status" value="1"/>
</dbReference>
<dbReference type="EMBL" id="QBKT01000001">
    <property type="protein sequence ID" value="PTX63858.1"/>
    <property type="molecule type" value="Genomic_DNA"/>
</dbReference>
<dbReference type="InterPro" id="IPR036909">
    <property type="entry name" value="Cyt_c-like_dom_sf"/>
</dbReference>
<evidence type="ECO:0000256" key="7">
    <source>
        <dbReference type="SAM" id="Phobius"/>
    </source>
</evidence>